<dbReference type="Pfam" id="PF02854">
    <property type="entry name" value="MIF4G"/>
    <property type="match status" value="1"/>
</dbReference>
<dbReference type="InterPro" id="IPR016024">
    <property type="entry name" value="ARM-type_fold"/>
</dbReference>
<organism evidence="3 4">
    <name type="scientific">Heterodera schachtii</name>
    <name type="common">Sugarbeet cyst nematode worm</name>
    <name type="synonym">Tylenchus schachtii</name>
    <dbReference type="NCBI Taxonomy" id="97005"/>
    <lineage>
        <taxon>Eukaryota</taxon>
        <taxon>Metazoa</taxon>
        <taxon>Ecdysozoa</taxon>
        <taxon>Nematoda</taxon>
        <taxon>Chromadorea</taxon>
        <taxon>Rhabditida</taxon>
        <taxon>Tylenchina</taxon>
        <taxon>Tylenchomorpha</taxon>
        <taxon>Tylenchoidea</taxon>
        <taxon>Heteroderidae</taxon>
        <taxon>Heteroderinae</taxon>
        <taxon>Heterodera</taxon>
    </lineage>
</organism>
<feature type="compositionally biased region" description="Polar residues" evidence="1">
    <location>
        <begin position="106"/>
        <end position="119"/>
    </location>
</feature>
<feature type="domain" description="MIF4G" evidence="2">
    <location>
        <begin position="391"/>
        <end position="520"/>
    </location>
</feature>
<name>A0ABD2K3N6_HETSC</name>
<dbReference type="Proteomes" id="UP001620645">
    <property type="component" value="Unassembled WGS sequence"/>
</dbReference>
<accession>A0ABD2K3N6</accession>
<gene>
    <name evidence="3" type="ORF">niasHS_003808</name>
</gene>
<dbReference type="SUPFAM" id="SSF48371">
    <property type="entry name" value="ARM repeat"/>
    <property type="match status" value="1"/>
</dbReference>
<feature type="region of interest" description="Disordered" evidence="1">
    <location>
        <begin position="100"/>
        <end position="128"/>
    </location>
</feature>
<feature type="region of interest" description="Disordered" evidence="1">
    <location>
        <begin position="177"/>
        <end position="230"/>
    </location>
</feature>
<protein>
    <recommendedName>
        <fullName evidence="2">MIF4G domain-containing protein</fullName>
    </recommendedName>
</protein>
<feature type="compositionally biased region" description="Polar residues" evidence="1">
    <location>
        <begin position="190"/>
        <end position="204"/>
    </location>
</feature>
<keyword evidence="4" id="KW-1185">Reference proteome</keyword>
<proteinExistence type="predicted"/>
<evidence type="ECO:0000313" key="4">
    <source>
        <dbReference type="Proteomes" id="UP001620645"/>
    </source>
</evidence>
<feature type="region of interest" description="Disordered" evidence="1">
    <location>
        <begin position="607"/>
        <end position="629"/>
    </location>
</feature>
<reference evidence="3 4" key="1">
    <citation type="submission" date="2024-10" db="EMBL/GenBank/DDBJ databases">
        <authorList>
            <person name="Kim D."/>
        </authorList>
    </citation>
    <scope>NUCLEOTIDE SEQUENCE [LARGE SCALE GENOMIC DNA]</scope>
    <source>
        <strain evidence="3">Taebaek</strain>
    </source>
</reference>
<evidence type="ECO:0000259" key="2">
    <source>
        <dbReference type="Pfam" id="PF02854"/>
    </source>
</evidence>
<evidence type="ECO:0000313" key="3">
    <source>
        <dbReference type="EMBL" id="KAL3097360.1"/>
    </source>
</evidence>
<feature type="compositionally biased region" description="Low complexity" evidence="1">
    <location>
        <begin position="617"/>
        <end position="629"/>
    </location>
</feature>
<comment type="caution">
    <text evidence="3">The sequence shown here is derived from an EMBL/GenBank/DDBJ whole genome shotgun (WGS) entry which is preliminary data.</text>
</comment>
<dbReference type="Gene3D" id="1.25.40.180">
    <property type="match status" value="1"/>
</dbReference>
<dbReference type="InterPro" id="IPR003890">
    <property type="entry name" value="MIF4G-like_typ-3"/>
</dbReference>
<evidence type="ECO:0000256" key="1">
    <source>
        <dbReference type="SAM" id="MobiDB-lite"/>
    </source>
</evidence>
<dbReference type="AlphaFoldDB" id="A0ABD2K3N6"/>
<dbReference type="EMBL" id="JBICCN010000054">
    <property type="protein sequence ID" value="KAL3097360.1"/>
    <property type="molecule type" value="Genomic_DNA"/>
</dbReference>
<sequence>MDDKRLYPEIVSNFAYQHQQEQTFNPYSQGNFNVRALDSSPSNQQQCVGQSPQRCFASPSSLQFRSSETSPVKSFGNAQFVGNNGQQSYATATRKFDPFGYHSHSLRSPSQHNYQSVPTQQQRLGQQQSRQPFFEDLHQTHKQHSANVSPSVGISANAAHSPVTAQGFLSHHSRVAQQQQQSPFLPQPPTTAVGSFQQHFQSPGSRGAPLPPHIPPQPFFSAGPQNGTMNSTPAMNNFGTDGAQLHPSFMYDGQVPTNGGAGHMLMNGAGGPGGTIDFNEDFSGGINGTMPAQYILSDELMGKIHNSTKRKTLLELQIGLEQIAYDVSNIFETWAMVIKERLVGSDPLSSSDLEIGAAILIEMAVVLDESQYNYSRLGQYLCRTIESFATGILLPQISVFINETNAFLSAQHLRNLVLFLAELYDKLEIKGVKSSELAAYLFDQLRNLSKLETPITDQTVDVIVKTLKLVGRFLENDRGPQAMAEFLALFDRSIQETTTDQLSEPAREKVRCLFNLRENKWGVVAEPNVGDGPLTTASTSVGIIGPDDVPLTEDECAFMEENLDNFVDNSPGESQCLNAFDEDNVEDDFEKFLQATAIRAAEKALEKVSIDEDDDASSIVSSSKFSTSK</sequence>
<feature type="compositionally biased region" description="Pro residues" evidence="1">
    <location>
        <begin position="209"/>
        <end position="218"/>
    </location>
</feature>